<feature type="region of interest" description="Disordered" evidence="1">
    <location>
        <begin position="1"/>
        <end position="34"/>
    </location>
</feature>
<protein>
    <submittedName>
        <fullName evidence="2">Uncharacterized protein</fullName>
    </submittedName>
</protein>
<feature type="compositionally biased region" description="Basic and acidic residues" evidence="1">
    <location>
        <begin position="7"/>
        <end position="19"/>
    </location>
</feature>
<proteinExistence type="predicted"/>
<dbReference type="Proteomes" id="UP000245207">
    <property type="component" value="Unassembled WGS sequence"/>
</dbReference>
<gene>
    <name evidence="2" type="ORF">CTI12_AA353540</name>
</gene>
<reference evidence="2 3" key="1">
    <citation type="journal article" date="2018" name="Mol. Plant">
        <title>The genome of Artemisia annua provides insight into the evolution of Asteraceae family and artemisinin biosynthesis.</title>
        <authorList>
            <person name="Shen Q."/>
            <person name="Zhang L."/>
            <person name="Liao Z."/>
            <person name="Wang S."/>
            <person name="Yan T."/>
            <person name="Shi P."/>
            <person name="Liu M."/>
            <person name="Fu X."/>
            <person name="Pan Q."/>
            <person name="Wang Y."/>
            <person name="Lv Z."/>
            <person name="Lu X."/>
            <person name="Zhang F."/>
            <person name="Jiang W."/>
            <person name="Ma Y."/>
            <person name="Chen M."/>
            <person name="Hao X."/>
            <person name="Li L."/>
            <person name="Tang Y."/>
            <person name="Lv G."/>
            <person name="Zhou Y."/>
            <person name="Sun X."/>
            <person name="Brodelius P.E."/>
            <person name="Rose J.K.C."/>
            <person name="Tang K."/>
        </authorList>
    </citation>
    <scope>NUCLEOTIDE SEQUENCE [LARGE SCALE GENOMIC DNA]</scope>
    <source>
        <strain evidence="3">cv. Huhao1</strain>
        <tissue evidence="2">Leaf</tissue>
    </source>
</reference>
<dbReference type="AlphaFoldDB" id="A0A2U1MQJ9"/>
<accession>A0A2U1MQJ9</accession>
<evidence type="ECO:0000256" key="1">
    <source>
        <dbReference type="SAM" id="MobiDB-lite"/>
    </source>
</evidence>
<comment type="caution">
    <text evidence="2">The sequence shown here is derived from an EMBL/GenBank/DDBJ whole genome shotgun (WGS) entry which is preliminary data.</text>
</comment>
<evidence type="ECO:0000313" key="3">
    <source>
        <dbReference type="Proteomes" id="UP000245207"/>
    </source>
</evidence>
<sequence>MLMITMGDDKNGSKAKEASIETDEPQPDKPTEPTLTQLFLDPAFMEEFEKIERQQPMPKPEFPIFNQEQIQNKALVLYEEKQDPKQILDELIKKTPFLHTSPGLLSEKIDDSAWKRIQEEASEMKKIGVKWIKSSPQDEEKPKMITPISCAPPSLEEKVTLNEVNVNEAVNEDFTMPLNSFNIIVQKLKIPETEKNISEGEEGLENIREKRKVKRSESLKSPYFQRVVVMKNKVHDNEKKVADTIFAARGDLDDVLFHSFFVDGQRIHFESFKEGNEVSAGMIDTWAYVLNQAE</sequence>
<dbReference type="EMBL" id="PKPP01004628">
    <property type="protein sequence ID" value="PWA63496.1"/>
    <property type="molecule type" value="Genomic_DNA"/>
</dbReference>
<organism evidence="2 3">
    <name type="scientific">Artemisia annua</name>
    <name type="common">Sweet wormwood</name>
    <dbReference type="NCBI Taxonomy" id="35608"/>
    <lineage>
        <taxon>Eukaryota</taxon>
        <taxon>Viridiplantae</taxon>
        <taxon>Streptophyta</taxon>
        <taxon>Embryophyta</taxon>
        <taxon>Tracheophyta</taxon>
        <taxon>Spermatophyta</taxon>
        <taxon>Magnoliopsida</taxon>
        <taxon>eudicotyledons</taxon>
        <taxon>Gunneridae</taxon>
        <taxon>Pentapetalae</taxon>
        <taxon>asterids</taxon>
        <taxon>campanulids</taxon>
        <taxon>Asterales</taxon>
        <taxon>Asteraceae</taxon>
        <taxon>Asteroideae</taxon>
        <taxon>Anthemideae</taxon>
        <taxon>Artemisiinae</taxon>
        <taxon>Artemisia</taxon>
    </lineage>
</organism>
<keyword evidence="3" id="KW-1185">Reference proteome</keyword>
<name>A0A2U1MQJ9_ARTAN</name>
<evidence type="ECO:0000313" key="2">
    <source>
        <dbReference type="EMBL" id="PWA63496.1"/>
    </source>
</evidence>